<dbReference type="InterPro" id="IPR026992">
    <property type="entry name" value="DIOX_N"/>
</dbReference>
<evidence type="ECO:0000313" key="2">
    <source>
        <dbReference type="EMBL" id="SVD28289.1"/>
    </source>
</evidence>
<dbReference type="InterPro" id="IPR027443">
    <property type="entry name" value="IPNS-like_sf"/>
</dbReference>
<name>A0A382U1V9_9ZZZZ</name>
<dbReference type="AlphaFoldDB" id="A0A382U1V9"/>
<accession>A0A382U1V9</accession>
<reference evidence="2" key="1">
    <citation type="submission" date="2018-05" db="EMBL/GenBank/DDBJ databases">
        <authorList>
            <person name="Lanie J.A."/>
            <person name="Ng W.-L."/>
            <person name="Kazmierczak K.M."/>
            <person name="Andrzejewski T.M."/>
            <person name="Davidsen T.M."/>
            <person name="Wayne K.J."/>
            <person name="Tettelin H."/>
            <person name="Glass J.I."/>
            <person name="Rusch D."/>
            <person name="Podicherti R."/>
            <person name="Tsui H.-C.T."/>
            <person name="Winkler M.E."/>
        </authorList>
    </citation>
    <scope>NUCLEOTIDE SEQUENCE</scope>
</reference>
<dbReference type="Gene3D" id="2.60.120.330">
    <property type="entry name" value="B-lactam Antibiotic, Isopenicillin N Synthase, Chain"/>
    <property type="match status" value="1"/>
</dbReference>
<sequence>MDSNNLIPKIDLQQQTGKSVDSQAAAIRAACEETGFFVITGHDISTAVMEACRDAAIDFFDRPISEKKRVQQL</sequence>
<dbReference type="EMBL" id="UINC01140885">
    <property type="protein sequence ID" value="SVD28289.1"/>
    <property type="molecule type" value="Genomic_DNA"/>
</dbReference>
<dbReference type="SUPFAM" id="SSF51197">
    <property type="entry name" value="Clavaminate synthase-like"/>
    <property type="match status" value="1"/>
</dbReference>
<feature type="non-terminal residue" evidence="2">
    <location>
        <position position="73"/>
    </location>
</feature>
<organism evidence="2">
    <name type="scientific">marine metagenome</name>
    <dbReference type="NCBI Taxonomy" id="408172"/>
    <lineage>
        <taxon>unclassified sequences</taxon>
        <taxon>metagenomes</taxon>
        <taxon>ecological metagenomes</taxon>
    </lineage>
</organism>
<evidence type="ECO:0000259" key="1">
    <source>
        <dbReference type="Pfam" id="PF14226"/>
    </source>
</evidence>
<gene>
    <name evidence="2" type="ORF">METZ01_LOCUS381143</name>
</gene>
<protein>
    <recommendedName>
        <fullName evidence="1">Non-haem dioxygenase N-terminal domain-containing protein</fullName>
    </recommendedName>
</protein>
<feature type="domain" description="Non-haem dioxygenase N-terminal" evidence="1">
    <location>
        <begin position="7"/>
        <end position="71"/>
    </location>
</feature>
<proteinExistence type="predicted"/>
<dbReference type="Pfam" id="PF14226">
    <property type="entry name" value="DIOX_N"/>
    <property type="match status" value="1"/>
</dbReference>